<comment type="caution">
    <text evidence="2">The sequence shown here is derived from an EMBL/GenBank/DDBJ whole genome shotgun (WGS) entry which is preliminary data.</text>
</comment>
<reference evidence="2 3" key="1">
    <citation type="submission" date="2019-09" db="EMBL/GenBank/DDBJ databases">
        <title>YIM 48816 draft genome.</title>
        <authorList>
            <person name="Jiang L."/>
        </authorList>
    </citation>
    <scope>NUCLEOTIDE SEQUENCE [LARGE SCALE GENOMIC DNA]</scope>
    <source>
        <strain evidence="2 3">YIM 48816</strain>
    </source>
</reference>
<evidence type="ECO:0000256" key="1">
    <source>
        <dbReference type="SAM" id="MobiDB-lite"/>
    </source>
</evidence>
<proteinExistence type="predicted"/>
<evidence type="ECO:0000313" key="2">
    <source>
        <dbReference type="EMBL" id="KAB1078331.1"/>
    </source>
</evidence>
<dbReference type="RefSeq" id="WP_151000951.1">
    <property type="nucleotide sequence ID" value="NZ_BPQY01000343.1"/>
</dbReference>
<sequence length="301" mass="31236">MSDKPNGFQAGTVVCVPLGPVSAGEIAYLPGAPRLDLDDGEPRITLVHGPDGGFLACETVWHATDAELAAAERAILSRHPDLALLDLHIADLADAEARLIITPEAGEALTIGPEMSSGSPSYRALFSASLEPVEAEAVAAALKGEPGRMILEYRAALDLQERVAAELAGDLGARARALLPGPDETRSGGRPQPECDPAPDLDACRAAIGDALENGELVLTRRHSANAPAAARDAMEAELREAAAHRLHDALAEGETAALAVAALGFQRKAARTVFVSFALHDSADLAQARHDGTGPEPSSP</sequence>
<keyword evidence="3" id="KW-1185">Reference proteome</keyword>
<dbReference type="EMBL" id="VZZK01000014">
    <property type="protein sequence ID" value="KAB1078331.1"/>
    <property type="molecule type" value="Genomic_DNA"/>
</dbReference>
<accession>A0A6L3SX16</accession>
<name>A0A6L3SX16_9HYPH</name>
<protein>
    <submittedName>
        <fullName evidence="2">Uncharacterized protein</fullName>
    </submittedName>
</protein>
<evidence type="ECO:0000313" key="3">
    <source>
        <dbReference type="Proteomes" id="UP000474159"/>
    </source>
</evidence>
<dbReference type="Proteomes" id="UP000474159">
    <property type="component" value="Unassembled WGS sequence"/>
</dbReference>
<organism evidence="2 3">
    <name type="scientific">Methylobacterium soli</name>
    <dbReference type="NCBI Taxonomy" id="553447"/>
    <lineage>
        <taxon>Bacteria</taxon>
        <taxon>Pseudomonadati</taxon>
        <taxon>Pseudomonadota</taxon>
        <taxon>Alphaproteobacteria</taxon>
        <taxon>Hyphomicrobiales</taxon>
        <taxon>Methylobacteriaceae</taxon>
        <taxon>Methylobacterium</taxon>
    </lineage>
</organism>
<dbReference type="OrthoDB" id="9554420at2"/>
<feature type="region of interest" description="Disordered" evidence="1">
    <location>
        <begin position="178"/>
        <end position="200"/>
    </location>
</feature>
<dbReference type="AlphaFoldDB" id="A0A6L3SX16"/>
<gene>
    <name evidence="2" type="ORF">F6X53_14645</name>
</gene>